<evidence type="ECO:0000256" key="1">
    <source>
        <dbReference type="SAM" id="MobiDB-lite"/>
    </source>
</evidence>
<reference evidence="2 3" key="1">
    <citation type="submission" date="2021-07" db="EMBL/GenBank/DDBJ databases">
        <title>The Aristolochia fimbriata genome: insights into angiosperm evolution, floral development and chemical biosynthesis.</title>
        <authorList>
            <person name="Jiao Y."/>
        </authorList>
    </citation>
    <scope>NUCLEOTIDE SEQUENCE [LARGE SCALE GENOMIC DNA]</scope>
    <source>
        <strain evidence="2">IBCAS-2021</strain>
        <tissue evidence="2">Leaf</tissue>
    </source>
</reference>
<accession>A0AAV7FFD0</accession>
<dbReference type="AlphaFoldDB" id="A0AAV7FFD0"/>
<evidence type="ECO:0000313" key="2">
    <source>
        <dbReference type="EMBL" id="KAG9459920.1"/>
    </source>
</evidence>
<comment type="caution">
    <text evidence="2">The sequence shown here is derived from an EMBL/GenBank/DDBJ whole genome shotgun (WGS) entry which is preliminary data.</text>
</comment>
<keyword evidence="3" id="KW-1185">Reference proteome</keyword>
<dbReference type="EMBL" id="JAINDJ010000002">
    <property type="protein sequence ID" value="KAG9459920.1"/>
    <property type="molecule type" value="Genomic_DNA"/>
</dbReference>
<sequence length="80" mass="8951">MAKWKRCTAPRKHGKKDAPVNRGYNYLTEGMYSQLSDDTCSQISQAQPIILDMTYRLYIGMSSGTDKSKSGVSITISTIR</sequence>
<name>A0AAV7FFD0_ARIFI</name>
<gene>
    <name evidence="2" type="ORF">H6P81_004428</name>
</gene>
<proteinExistence type="predicted"/>
<organism evidence="2 3">
    <name type="scientific">Aristolochia fimbriata</name>
    <name type="common">White veined hardy Dutchman's pipe vine</name>
    <dbReference type="NCBI Taxonomy" id="158543"/>
    <lineage>
        <taxon>Eukaryota</taxon>
        <taxon>Viridiplantae</taxon>
        <taxon>Streptophyta</taxon>
        <taxon>Embryophyta</taxon>
        <taxon>Tracheophyta</taxon>
        <taxon>Spermatophyta</taxon>
        <taxon>Magnoliopsida</taxon>
        <taxon>Magnoliidae</taxon>
        <taxon>Piperales</taxon>
        <taxon>Aristolochiaceae</taxon>
        <taxon>Aristolochia</taxon>
    </lineage>
</organism>
<evidence type="ECO:0000313" key="3">
    <source>
        <dbReference type="Proteomes" id="UP000825729"/>
    </source>
</evidence>
<feature type="compositionally biased region" description="Basic residues" evidence="1">
    <location>
        <begin position="1"/>
        <end position="15"/>
    </location>
</feature>
<dbReference type="Proteomes" id="UP000825729">
    <property type="component" value="Unassembled WGS sequence"/>
</dbReference>
<protein>
    <submittedName>
        <fullName evidence="2">Uncharacterized protein</fullName>
    </submittedName>
</protein>
<feature type="region of interest" description="Disordered" evidence="1">
    <location>
        <begin position="1"/>
        <end position="20"/>
    </location>
</feature>